<reference evidence="2 3" key="1">
    <citation type="submission" date="2024-04" db="EMBL/GenBank/DDBJ databases">
        <title>Human intestinal bacterial collection.</title>
        <authorList>
            <person name="Pauvert C."/>
            <person name="Hitch T.C.A."/>
            <person name="Clavel T."/>
        </authorList>
    </citation>
    <scope>NUCLEOTIDE SEQUENCE [LARGE SCALE GENOMIC DNA]</scope>
    <source>
        <strain evidence="2 3">CLA-AA-H236</strain>
    </source>
</reference>
<organism evidence="2 3">
    <name type="scientific">Faecalibacterium longum</name>
    <dbReference type="NCBI Taxonomy" id="1851428"/>
    <lineage>
        <taxon>Bacteria</taxon>
        <taxon>Bacillati</taxon>
        <taxon>Bacillota</taxon>
        <taxon>Clostridia</taxon>
        <taxon>Eubacteriales</taxon>
        <taxon>Oscillospiraceae</taxon>
        <taxon>Faecalibacterium</taxon>
    </lineage>
</organism>
<protein>
    <submittedName>
        <fullName evidence="2">Uncharacterized protein</fullName>
    </submittedName>
</protein>
<accession>A0ABV1ILJ4</accession>
<feature type="region of interest" description="Disordered" evidence="1">
    <location>
        <begin position="43"/>
        <end position="68"/>
    </location>
</feature>
<gene>
    <name evidence="2" type="ORF">AAAU72_04350</name>
</gene>
<dbReference type="RefSeq" id="WP_349178832.1">
    <property type="nucleotide sequence ID" value="NZ_JBBNIB010000098.1"/>
</dbReference>
<comment type="caution">
    <text evidence="2">The sequence shown here is derived from an EMBL/GenBank/DDBJ whole genome shotgun (WGS) entry which is preliminary data.</text>
</comment>
<name>A0ABV1ILJ4_9FIRM</name>
<keyword evidence="3" id="KW-1185">Reference proteome</keyword>
<dbReference type="EMBL" id="JBBNIB010000098">
    <property type="protein sequence ID" value="MEQ2687415.1"/>
    <property type="molecule type" value="Genomic_DNA"/>
</dbReference>
<dbReference type="Proteomes" id="UP001439984">
    <property type="component" value="Unassembled WGS sequence"/>
</dbReference>
<proteinExistence type="predicted"/>
<feature type="non-terminal residue" evidence="2">
    <location>
        <position position="1"/>
    </location>
</feature>
<evidence type="ECO:0000313" key="3">
    <source>
        <dbReference type="Proteomes" id="UP001439984"/>
    </source>
</evidence>
<evidence type="ECO:0000256" key="1">
    <source>
        <dbReference type="SAM" id="MobiDB-lite"/>
    </source>
</evidence>
<evidence type="ECO:0000313" key="2">
    <source>
        <dbReference type="EMBL" id="MEQ2687415.1"/>
    </source>
</evidence>
<sequence length="68" mass="6826">HTRPGCGSQRLLRCRLHPAGRGPNGDSLFPPLAAVIAVAPSRGASGGTVHFAGTAKASPTRRGGTPQA</sequence>